<evidence type="ECO:0008006" key="4">
    <source>
        <dbReference type="Google" id="ProtNLM"/>
    </source>
</evidence>
<proteinExistence type="predicted"/>
<accession>A0A396ZG01</accession>
<evidence type="ECO:0000313" key="3">
    <source>
        <dbReference type="Proteomes" id="UP000265798"/>
    </source>
</evidence>
<name>A0A396ZG01_9LEPT</name>
<dbReference type="RefSeq" id="WP_118967447.1">
    <property type="nucleotide sequence ID" value="NZ_QHCT01000001.1"/>
</dbReference>
<reference evidence="3" key="1">
    <citation type="submission" date="2018-05" db="EMBL/GenBank/DDBJ databases">
        <title>Leptospira yasudae sp. nov. and Leptospira stimsonii sp. nov., two pathogenic species of the genus Leptospira isolated from environmental sources.</title>
        <authorList>
            <person name="Casanovas-Massana A."/>
            <person name="Hamond C."/>
            <person name="Santos L.A."/>
            <person name="Hacker K.P."/>
            <person name="Balassiano I."/>
            <person name="Medeiros M.A."/>
            <person name="Reis M.G."/>
            <person name="Ko A.I."/>
            <person name="Wunder E.A."/>
        </authorList>
    </citation>
    <scope>NUCLEOTIDE SEQUENCE [LARGE SCALE GENOMIC DNA]</scope>
    <source>
        <strain evidence="3">Yale</strain>
    </source>
</reference>
<protein>
    <recommendedName>
        <fullName evidence="4">Lipoprotein</fullName>
    </recommendedName>
</protein>
<gene>
    <name evidence="2" type="ORF">DLM75_05400</name>
</gene>
<dbReference type="EMBL" id="QHCT01000001">
    <property type="protein sequence ID" value="RHX92616.1"/>
    <property type="molecule type" value="Genomic_DNA"/>
</dbReference>
<feature type="signal peptide" evidence="1">
    <location>
        <begin position="1"/>
        <end position="22"/>
    </location>
</feature>
<comment type="caution">
    <text evidence="2">The sequence shown here is derived from an EMBL/GenBank/DDBJ whole genome shotgun (WGS) entry which is preliminary data.</text>
</comment>
<sequence length="250" mass="25609">MKKSKTGLVVLLALTMFLSACKKDKDDNTATAALLFLLDQTSGNCAVVTRTSSTVFTANLSVIPKGGCNQATITGSSLAANTLLTQANYDAAQTLATSLGCTANTKTALTTAKNAVNTSATAQSTFDTNAEKTRYFPIADLRVEGIVALNTALSPLGFSQAEILALNLLSIDLLKALTPISYLSTAAVGAGDAACITAVGNKIATDYAGVYGFDQTATTKAKITKLAQAQCTYGSGAAATSTCATLNTQF</sequence>
<organism evidence="2 3">
    <name type="scientific">Leptospira stimsonii</name>
    <dbReference type="NCBI Taxonomy" id="2202203"/>
    <lineage>
        <taxon>Bacteria</taxon>
        <taxon>Pseudomonadati</taxon>
        <taxon>Spirochaetota</taxon>
        <taxon>Spirochaetia</taxon>
        <taxon>Leptospirales</taxon>
        <taxon>Leptospiraceae</taxon>
        <taxon>Leptospira</taxon>
    </lineage>
</organism>
<dbReference type="AlphaFoldDB" id="A0A396ZG01"/>
<evidence type="ECO:0000256" key="1">
    <source>
        <dbReference type="SAM" id="SignalP"/>
    </source>
</evidence>
<keyword evidence="1" id="KW-0732">Signal</keyword>
<dbReference type="OrthoDB" id="346003at2"/>
<dbReference type="PROSITE" id="PS51257">
    <property type="entry name" value="PROKAR_LIPOPROTEIN"/>
    <property type="match status" value="1"/>
</dbReference>
<evidence type="ECO:0000313" key="2">
    <source>
        <dbReference type="EMBL" id="RHX92616.1"/>
    </source>
</evidence>
<dbReference type="Proteomes" id="UP000265798">
    <property type="component" value="Unassembled WGS sequence"/>
</dbReference>
<feature type="chain" id="PRO_5017413567" description="Lipoprotein" evidence="1">
    <location>
        <begin position="23"/>
        <end position="250"/>
    </location>
</feature>